<name>A0A397GS93_9GLOM</name>
<keyword evidence="1" id="KW-0472">Membrane</keyword>
<feature type="transmembrane region" description="Helical" evidence="1">
    <location>
        <begin position="39"/>
        <end position="57"/>
    </location>
</feature>
<comment type="caution">
    <text evidence="2">The sequence shown here is derived from an EMBL/GenBank/DDBJ whole genome shotgun (WGS) entry which is preliminary data.</text>
</comment>
<keyword evidence="3" id="KW-1185">Reference proteome</keyword>
<protein>
    <submittedName>
        <fullName evidence="2">Uncharacterized protein</fullName>
    </submittedName>
</protein>
<feature type="transmembrane region" description="Helical" evidence="1">
    <location>
        <begin position="154"/>
        <end position="172"/>
    </location>
</feature>
<sequence>MSYEGSYFARTAANNINLIRYLKSAEGEIVMDNTILDNIIFIKIIFFSFIPLAMASIMDESFSSHRDVFDAILITLVPITLMVLFKISTNEPETTKPTVEPETTQPTIKPETTRSWLTKNNLLPLLDDILYNIVTWVIPLTVSFAYDDLLKIKILSIINMCLHVACAVIALTQNKGVFYFTDNVPKGFLATSTACTQYCLQILVKSNYNEVCKNYIP</sequence>
<keyword evidence="1" id="KW-0812">Transmembrane</keyword>
<feature type="transmembrane region" description="Helical" evidence="1">
    <location>
        <begin position="129"/>
        <end position="147"/>
    </location>
</feature>
<accession>A0A397GS93</accession>
<evidence type="ECO:0000313" key="3">
    <source>
        <dbReference type="Proteomes" id="UP000266861"/>
    </source>
</evidence>
<dbReference type="Proteomes" id="UP000266861">
    <property type="component" value="Unassembled WGS sequence"/>
</dbReference>
<dbReference type="EMBL" id="PQFF01000383">
    <property type="protein sequence ID" value="RHZ53882.1"/>
    <property type="molecule type" value="Genomic_DNA"/>
</dbReference>
<evidence type="ECO:0000313" key="2">
    <source>
        <dbReference type="EMBL" id="RHZ53882.1"/>
    </source>
</evidence>
<evidence type="ECO:0000256" key="1">
    <source>
        <dbReference type="SAM" id="Phobius"/>
    </source>
</evidence>
<feature type="transmembrane region" description="Helical" evidence="1">
    <location>
        <begin position="69"/>
        <end position="87"/>
    </location>
</feature>
<organism evidence="2 3">
    <name type="scientific">Diversispora epigaea</name>
    <dbReference type="NCBI Taxonomy" id="1348612"/>
    <lineage>
        <taxon>Eukaryota</taxon>
        <taxon>Fungi</taxon>
        <taxon>Fungi incertae sedis</taxon>
        <taxon>Mucoromycota</taxon>
        <taxon>Glomeromycotina</taxon>
        <taxon>Glomeromycetes</taxon>
        <taxon>Diversisporales</taxon>
        <taxon>Diversisporaceae</taxon>
        <taxon>Diversispora</taxon>
    </lineage>
</organism>
<dbReference type="OrthoDB" id="2434437at2759"/>
<keyword evidence="1" id="KW-1133">Transmembrane helix</keyword>
<gene>
    <name evidence="2" type="ORF">Glove_433g4</name>
</gene>
<dbReference type="AlphaFoldDB" id="A0A397GS93"/>
<reference evidence="2 3" key="1">
    <citation type="submission" date="2018-08" db="EMBL/GenBank/DDBJ databases">
        <title>Genome and evolution of the arbuscular mycorrhizal fungus Diversispora epigaea (formerly Glomus versiforme) and its bacterial endosymbionts.</title>
        <authorList>
            <person name="Sun X."/>
            <person name="Fei Z."/>
            <person name="Harrison M."/>
        </authorList>
    </citation>
    <scope>NUCLEOTIDE SEQUENCE [LARGE SCALE GENOMIC DNA]</scope>
    <source>
        <strain evidence="2 3">IT104</strain>
    </source>
</reference>
<proteinExistence type="predicted"/>